<evidence type="ECO:0000313" key="3">
    <source>
        <dbReference type="Proteomes" id="UP000238479"/>
    </source>
</evidence>
<keyword evidence="1" id="KW-1133">Transmembrane helix</keyword>
<evidence type="ECO:0000256" key="1">
    <source>
        <dbReference type="SAM" id="Phobius"/>
    </source>
</evidence>
<dbReference type="Gramene" id="PRQ20887">
    <property type="protein sequence ID" value="PRQ20887"/>
    <property type="gene ID" value="RchiOBHm_Chr7g0233031"/>
</dbReference>
<sequence>MKKELVLIGKAVEYCTLNSESLSLLSFYTRLSLMKICRTSVSISILFMGDFCRQTFISEIVLIFILLFMGYFYWRKIRQHKCIYPFSFIIGRISQMVT</sequence>
<keyword evidence="1" id="KW-0812">Transmembrane</keyword>
<keyword evidence="1" id="KW-0472">Membrane</keyword>
<dbReference type="EMBL" id="PDCK01000045">
    <property type="protein sequence ID" value="PRQ20887.1"/>
    <property type="molecule type" value="Genomic_DNA"/>
</dbReference>
<keyword evidence="3" id="KW-1185">Reference proteome</keyword>
<name>A0A2P6PG30_ROSCH</name>
<feature type="transmembrane region" description="Helical" evidence="1">
    <location>
        <begin position="56"/>
        <end position="74"/>
    </location>
</feature>
<organism evidence="2 3">
    <name type="scientific">Rosa chinensis</name>
    <name type="common">China rose</name>
    <dbReference type="NCBI Taxonomy" id="74649"/>
    <lineage>
        <taxon>Eukaryota</taxon>
        <taxon>Viridiplantae</taxon>
        <taxon>Streptophyta</taxon>
        <taxon>Embryophyta</taxon>
        <taxon>Tracheophyta</taxon>
        <taxon>Spermatophyta</taxon>
        <taxon>Magnoliopsida</taxon>
        <taxon>eudicotyledons</taxon>
        <taxon>Gunneridae</taxon>
        <taxon>Pentapetalae</taxon>
        <taxon>rosids</taxon>
        <taxon>fabids</taxon>
        <taxon>Rosales</taxon>
        <taxon>Rosaceae</taxon>
        <taxon>Rosoideae</taxon>
        <taxon>Rosoideae incertae sedis</taxon>
        <taxon>Rosa</taxon>
    </lineage>
</organism>
<protein>
    <submittedName>
        <fullName evidence="2">Uncharacterized protein</fullName>
    </submittedName>
</protein>
<reference evidence="2 3" key="1">
    <citation type="journal article" date="2018" name="Nat. Genet.">
        <title>The Rosa genome provides new insights in the design of modern roses.</title>
        <authorList>
            <person name="Bendahmane M."/>
        </authorList>
    </citation>
    <scope>NUCLEOTIDE SEQUENCE [LARGE SCALE GENOMIC DNA]</scope>
    <source>
        <strain evidence="3">cv. Old Blush</strain>
    </source>
</reference>
<evidence type="ECO:0000313" key="2">
    <source>
        <dbReference type="EMBL" id="PRQ20887.1"/>
    </source>
</evidence>
<accession>A0A2P6PG30</accession>
<gene>
    <name evidence="2" type="ORF">RchiOBHm_Chr7g0233031</name>
</gene>
<proteinExistence type="predicted"/>
<comment type="caution">
    <text evidence="2">The sequence shown here is derived from an EMBL/GenBank/DDBJ whole genome shotgun (WGS) entry which is preliminary data.</text>
</comment>
<dbReference type="AlphaFoldDB" id="A0A2P6PG30"/>
<dbReference type="Proteomes" id="UP000238479">
    <property type="component" value="Chromosome 7"/>
</dbReference>